<reference evidence="2 3" key="1">
    <citation type="submission" date="2023-09" db="EMBL/GenBank/DDBJ databases">
        <title>Nesidiocoris tenuis whole genome shotgun sequence.</title>
        <authorList>
            <person name="Shibata T."/>
            <person name="Shimoda M."/>
            <person name="Kobayashi T."/>
            <person name="Uehara T."/>
        </authorList>
    </citation>
    <scope>NUCLEOTIDE SEQUENCE [LARGE SCALE GENOMIC DNA]</scope>
    <source>
        <strain evidence="2 3">Japan</strain>
    </source>
</reference>
<proteinExistence type="predicted"/>
<name>A0ABN7A606_9HEMI</name>
<accession>A0ABN7A606</accession>
<evidence type="ECO:0000256" key="1">
    <source>
        <dbReference type="SAM" id="MobiDB-lite"/>
    </source>
</evidence>
<evidence type="ECO:0000313" key="3">
    <source>
        <dbReference type="Proteomes" id="UP001307889"/>
    </source>
</evidence>
<organism evidence="2 3">
    <name type="scientific">Nesidiocoris tenuis</name>
    <dbReference type="NCBI Taxonomy" id="355587"/>
    <lineage>
        <taxon>Eukaryota</taxon>
        <taxon>Metazoa</taxon>
        <taxon>Ecdysozoa</taxon>
        <taxon>Arthropoda</taxon>
        <taxon>Hexapoda</taxon>
        <taxon>Insecta</taxon>
        <taxon>Pterygota</taxon>
        <taxon>Neoptera</taxon>
        <taxon>Paraneoptera</taxon>
        <taxon>Hemiptera</taxon>
        <taxon>Heteroptera</taxon>
        <taxon>Panheteroptera</taxon>
        <taxon>Cimicomorpha</taxon>
        <taxon>Miridae</taxon>
        <taxon>Dicyphina</taxon>
        <taxon>Nesidiocoris</taxon>
    </lineage>
</organism>
<feature type="region of interest" description="Disordered" evidence="1">
    <location>
        <begin position="1"/>
        <end position="21"/>
    </location>
</feature>
<feature type="compositionally biased region" description="Basic and acidic residues" evidence="1">
    <location>
        <begin position="1"/>
        <end position="16"/>
    </location>
</feature>
<sequence length="130" mass="14852">MKFQQLEEKEEMERTRKVQSSVNEWITSSCDAGEPRDRQGVGGGKVWLREPRWTDQLYYATLRRAKRGESTLKNVNPLTCTERSEKKIARSVATVGSRETKEINFAPLLGLKIFVGALPPTKLAIRQILF</sequence>
<evidence type="ECO:0000313" key="2">
    <source>
        <dbReference type="EMBL" id="BES87500.1"/>
    </source>
</evidence>
<protein>
    <submittedName>
        <fullName evidence="2">Uncharacterized protein</fullName>
    </submittedName>
</protein>
<dbReference type="Proteomes" id="UP001307889">
    <property type="component" value="Chromosome 1"/>
</dbReference>
<dbReference type="EMBL" id="AP028909">
    <property type="protein sequence ID" value="BES87500.1"/>
    <property type="molecule type" value="Genomic_DNA"/>
</dbReference>
<gene>
    <name evidence="2" type="ORF">NTJ_00305</name>
</gene>
<keyword evidence="3" id="KW-1185">Reference proteome</keyword>